<dbReference type="GO" id="GO:0000272">
    <property type="term" value="P:polysaccharide catabolic process"/>
    <property type="evidence" value="ECO:0007669"/>
    <property type="project" value="UniProtKB-KW"/>
</dbReference>
<sequence>MSRWLLGGWAALLLLVVTAAAGPAAVPAASGGFSAKALTTLFRQYGDTSGQWLGADRTASVRLPDGRTLWLFSDTFLGRPAADGSRPASAPLVHNSAIVQDGRTLGRTVHGGTEQAPYSLVPTDRDDEFHWVGDAAVSGGDVQVLVNRYGLTGTGPLDHKLLGTALATFDLPGLRAGRVEPLPLGNRVSWGSEVLPAGRHTYVYGTEAAGSMKFAHLARVAGTDLRRPWEFWTGSGWSARVTDSARVLSGVGTNYGVRRVGDRYVLVTHENNLMFSADFVAYTADSPTGPFDGPHYLFRAPETDAGHIVYDADLHTELARPGKLLISYNVNNLDERVAYADASIYRPRFVEVDWPPRTRSRKAPRPPSGLTAAAEGAGNAGLAWQPPPGDNPTYRVYRRDTTAGQTHFVRLPGDGPGAARTFRSDFLVNGHRYEFAVTAVNKHGESALSNVATMTATVPPPPAPTGVRAETDATGEVTARWSTIPFVQLFKVFHRDVTGGAERATPAGAFPGTSATIGPLRSGRTYDITVVAVGGGGESKPSPPARVRVRVAPPAAPPAAPTATARPDGTVDLTWPQVAPKLAYRVHSRDVTAGETRLGRPALATGTSYRARLLKHGHEYEFAVAALNDGGEGPLSERVRVRARVATPTAVPADLRAEIKDGLVELRWTSPERWHWVFRRDVTAGERTFTRDDIPVEGARSTLRGLRDGHEYELRVAAFSPGGVGPQSPPLTVTMPSAVPVDLWAVSTGPGAVRVTWRETRPGQSYRVQVRDVTAGESWRTDPYPVTGNRFDTVLLTAGHRYEFRVLTPAGDASAAASVTVS</sequence>
<keyword evidence="2" id="KW-0624">Polysaccharide degradation</keyword>
<dbReference type="GO" id="GO:0016798">
    <property type="term" value="F:hydrolase activity, acting on glycosyl bonds"/>
    <property type="evidence" value="ECO:0007669"/>
    <property type="project" value="UniProtKB-KW"/>
</dbReference>
<dbReference type="CDD" id="cd00063">
    <property type="entry name" value="FN3"/>
    <property type="match status" value="5"/>
</dbReference>
<protein>
    <recommendedName>
        <fullName evidence="5">Fibronectin type-III domain-containing protein</fullName>
    </recommendedName>
</protein>
<dbReference type="Pfam" id="PF00041">
    <property type="entry name" value="fn3"/>
    <property type="match status" value="1"/>
</dbReference>
<gene>
    <name evidence="6" type="ORF">Ani05nite_21510</name>
</gene>
<evidence type="ECO:0000256" key="2">
    <source>
        <dbReference type="ARBA" id="ARBA00023326"/>
    </source>
</evidence>
<feature type="compositionally biased region" description="Low complexity" evidence="3">
    <location>
        <begin position="369"/>
        <end position="383"/>
    </location>
</feature>
<evidence type="ECO:0000313" key="6">
    <source>
        <dbReference type="EMBL" id="GIE48617.1"/>
    </source>
</evidence>
<dbReference type="AlphaFoldDB" id="A0A919JFK3"/>
<dbReference type="InterPro" id="IPR003961">
    <property type="entry name" value="FN3_dom"/>
</dbReference>
<keyword evidence="4" id="KW-0732">Signal</keyword>
<dbReference type="SMART" id="SM00060">
    <property type="entry name" value="FN3"/>
    <property type="match status" value="5"/>
</dbReference>
<evidence type="ECO:0000313" key="7">
    <source>
        <dbReference type="Proteomes" id="UP000647172"/>
    </source>
</evidence>
<dbReference type="EMBL" id="BOMQ01000026">
    <property type="protein sequence ID" value="GIE48617.1"/>
    <property type="molecule type" value="Genomic_DNA"/>
</dbReference>
<feature type="domain" description="Fibronectin type-III" evidence="5">
    <location>
        <begin position="557"/>
        <end position="646"/>
    </location>
</feature>
<name>A0A919JFK3_9ACTN</name>
<dbReference type="Proteomes" id="UP000647172">
    <property type="component" value="Unassembled WGS sequence"/>
</dbReference>
<keyword evidence="2" id="KW-0119">Carbohydrate metabolism</keyword>
<dbReference type="PROSITE" id="PS50853">
    <property type="entry name" value="FN3"/>
    <property type="match status" value="5"/>
</dbReference>
<evidence type="ECO:0000256" key="1">
    <source>
        <dbReference type="ARBA" id="ARBA00023295"/>
    </source>
</evidence>
<evidence type="ECO:0000256" key="3">
    <source>
        <dbReference type="SAM" id="MobiDB-lite"/>
    </source>
</evidence>
<reference evidence="6" key="1">
    <citation type="submission" date="2021-01" db="EMBL/GenBank/DDBJ databases">
        <title>Whole genome shotgun sequence of Actinoplanes nipponensis NBRC 14063.</title>
        <authorList>
            <person name="Komaki H."/>
            <person name="Tamura T."/>
        </authorList>
    </citation>
    <scope>NUCLEOTIDE SEQUENCE</scope>
    <source>
        <strain evidence="6">NBRC 14063</strain>
    </source>
</reference>
<dbReference type="GO" id="GO:0016020">
    <property type="term" value="C:membrane"/>
    <property type="evidence" value="ECO:0007669"/>
    <property type="project" value="UniProtKB-SubCell"/>
</dbReference>
<keyword evidence="1" id="KW-0378">Hydrolase</keyword>
<feature type="domain" description="Fibronectin type-III" evidence="5">
    <location>
        <begin position="463"/>
        <end position="554"/>
    </location>
</feature>
<keyword evidence="1" id="KW-0326">Glycosidase</keyword>
<evidence type="ECO:0000259" key="5">
    <source>
        <dbReference type="PROSITE" id="PS50853"/>
    </source>
</evidence>
<accession>A0A919JFK3</accession>
<organism evidence="6 7">
    <name type="scientific">Actinoplanes nipponensis</name>
    <dbReference type="NCBI Taxonomy" id="135950"/>
    <lineage>
        <taxon>Bacteria</taxon>
        <taxon>Bacillati</taxon>
        <taxon>Actinomycetota</taxon>
        <taxon>Actinomycetes</taxon>
        <taxon>Micromonosporales</taxon>
        <taxon>Micromonosporaceae</taxon>
        <taxon>Actinoplanes</taxon>
    </lineage>
</organism>
<dbReference type="InterPro" id="IPR050713">
    <property type="entry name" value="RTP_Phos/Ushers"/>
</dbReference>
<dbReference type="SUPFAM" id="SSF49265">
    <property type="entry name" value="Fibronectin type III"/>
    <property type="match status" value="3"/>
</dbReference>
<dbReference type="PANTHER" id="PTHR46957">
    <property type="entry name" value="CYTOKINE RECEPTOR"/>
    <property type="match status" value="1"/>
</dbReference>
<evidence type="ECO:0000256" key="4">
    <source>
        <dbReference type="SAM" id="SignalP"/>
    </source>
</evidence>
<dbReference type="RefSeq" id="WP_203767308.1">
    <property type="nucleotide sequence ID" value="NZ_BAAAYJ010000077.1"/>
</dbReference>
<dbReference type="Gene3D" id="2.60.40.10">
    <property type="entry name" value="Immunoglobulins"/>
    <property type="match status" value="5"/>
</dbReference>
<feature type="signal peptide" evidence="4">
    <location>
        <begin position="1"/>
        <end position="21"/>
    </location>
</feature>
<feature type="region of interest" description="Disordered" evidence="3">
    <location>
        <begin position="357"/>
        <end position="390"/>
    </location>
</feature>
<feature type="domain" description="Fibronectin type-III" evidence="5">
    <location>
        <begin position="651"/>
        <end position="738"/>
    </location>
</feature>
<keyword evidence="7" id="KW-1185">Reference proteome</keyword>
<proteinExistence type="predicted"/>
<dbReference type="InterPro" id="IPR036116">
    <property type="entry name" value="FN3_sf"/>
</dbReference>
<feature type="chain" id="PRO_5038382185" description="Fibronectin type-III domain-containing protein" evidence="4">
    <location>
        <begin position="22"/>
        <end position="822"/>
    </location>
</feature>
<feature type="domain" description="Fibronectin type-III" evidence="5">
    <location>
        <begin position="366"/>
        <end position="460"/>
    </location>
</feature>
<feature type="domain" description="Fibronectin type-III" evidence="5">
    <location>
        <begin position="739"/>
        <end position="822"/>
    </location>
</feature>
<comment type="caution">
    <text evidence="6">The sequence shown here is derived from an EMBL/GenBank/DDBJ whole genome shotgun (WGS) entry which is preliminary data.</text>
</comment>
<dbReference type="PANTHER" id="PTHR46957:SF3">
    <property type="entry name" value="CYTOKINE RECEPTOR"/>
    <property type="match status" value="1"/>
</dbReference>
<dbReference type="InterPro" id="IPR013783">
    <property type="entry name" value="Ig-like_fold"/>
</dbReference>